<gene>
    <name evidence="1" type="ORF">HMPREF0204_14143</name>
</gene>
<keyword evidence="2" id="KW-1185">Reference proteome</keyword>
<name>A0ABN0AQ21_CHRGE</name>
<organism evidence="1 2">
    <name type="scientific">Chryseobacterium gleum ATCC 35910</name>
    <dbReference type="NCBI Taxonomy" id="525257"/>
    <lineage>
        <taxon>Bacteria</taxon>
        <taxon>Pseudomonadati</taxon>
        <taxon>Bacteroidota</taxon>
        <taxon>Flavobacteriia</taxon>
        <taxon>Flavobacteriales</taxon>
        <taxon>Weeksellaceae</taxon>
        <taxon>Chryseobacterium group</taxon>
        <taxon>Chryseobacterium</taxon>
    </lineage>
</organism>
<reference evidence="1" key="1">
    <citation type="submission" date="2010-06" db="EMBL/GenBank/DDBJ databases">
        <authorList>
            <person name="Muzny D."/>
            <person name="Qin X."/>
            <person name="Buhay C."/>
            <person name="Dugan-Rocha S."/>
            <person name="Ding Y."/>
            <person name="Chen G."/>
            <person name="Hawes A."/>
            <person name="Holder M."/>
            <person name="Jhangiani S."/>
            <person name="Johnson A."/>
            <person name="Khan Z."/>
            <person name="Li Z."/>
            <person name="Liu W."/>
            <person name="Liu X."/>
            <person name="Perez L."/>
            <person name="Shen H."/>
            <person name="Wang Q."/>
            <person name="Watt J."/>
            <person name="Xi L."/>
            <person name="Xin Y."/>
            <person name="Zhou J."/>
            <person name="Deng J."/>
            <person name="Jiang H."/>
            <person name="Liu Y."/>
            <person name="Qu J."/>
            <person name="Song X.-Z."/>
            <person name="Zhang L."/>
            <person name="Villasana D."/>
            <person name="Johnson A."/>
            <person name="Liu J."/>
            <person name="Liyanage D."/>
            <person name="Lorensuhewa L."/>
            <person name="Robinson T."/>
            <person name="Song A."/>
            <person name="Song B.-B."/>
            <person name="Dinh H."/>
            <person name="Thornton R."/>
            <person name="Coyle M."/>
            <person name="Francisco L."/>
            <person name="Jackson L."/>
            <person name="Javaid M."/>
            <person name="Korchina V."/>
            <person name="Kovar C."/>
            <person name="Mata R."/>
            <person name="Mathew T."/>
            <person name="Ngo R."/>
            <person name="Nguyen L."/>
            <person name="Nguyen N."/>
            <person name="Okwuonu G."/>
            <person name="Ongeri F."/>
            <person name="Pham C."/>
            <person name="Simmons D."/>
            <person name="Wilczek-Boney K."/>
            <person name="Hale W."/>
            <person name="Jakkamsetti A."/>
            <person name="Pham P."/>
            <person name="Ruth R."/>
            <person name="San Lucas F."/>
            <person name="Warren J."/>
            <person name="Zhang J."/>
            <person name="Zhao Z."/>
            <person name="Zhou C."/>
            <person name="Zhu D."/>
            <person name="Lee S."/>
            <person name="Bess C."/>
            <person name="Blankenburg K."/>
            <person name="Forbes L."/>
            <person name="Fu Q."/>
            <person name="Gubbala S."/>
            <person name="Hirani K."/>
            <person name="Jayaseelan J.C."/>
            <person name="Lara F."/>
            <person name="Munidasa M."/>
            <person name="Palculict T."/>
            <person name="Patil S."/>
            <person name="Pu L.-L."/>
            <person name="Saada N."/>
            <person name="Tang L."/>
            <person name="Weissenberger G."/>
            <person name="Zhu Y."/>
            <person name="Hemphill L."/>
            <person name="Shang Y."/>
            <person name="Youmans B."/>
            <person name="Ayvaz T."/>
            <person name="Ross M."/>
            <person name="Santibanez J."/>
            <person name="Aqrawi P."/>
            <person name="Gross S."/>
            <person name="Joshi V."/>
            <person name="Fowler G."/>
            <person name="Nazareth L."/>
            <person name="Reid J."/>
            <person name="Worley K."/>
            <person name="Petrosino J."/>
            <person name="Highlander S."/>
            <person name="Gibbs R."/>
        </authorList>
    </citation>
    <scope>NUCLEOTIDE SEQUENCE [LARGE SCALE GENOMIC DNA]</scope>
    <source>
        <strain evidence="1">ATCC 35910</strain>
    </source>
</reference>
<evidence type="ECO:0000313" key="1">
    <source>
        <dbReference type="EMBL" id="EFK35074.1"/>
    </source>
</evidence>
<protein>
    <submittedName>
        <fullName evidence="1">Uncharacterized protein</fullName>
    </submittedName>
</protein>
<accession>A0ABN0AQ21</accession>
<sequence>MFGIDTETLSVEFINFTQGVQNEINTFYQKLFPIFNRVMK</sequence>
<dbReference type="Proteomes" id="UP000002969">
    <property type="component" value="Unassembled WGS sequence"/>
</dbReference>
<comment type="caution">
    <text evidence="1">The sequence shown here is derived from an EMBL/GenBank/DDBJ whole genome shotgun (WGS) entry which is preliminary data.</text>
</comment>
<dbReference type="EMBL" id="ACKQ02000007">
    <property type="protein sequence ID" value="EFK35074.1"/>
    <property type="molecule type" value="Genomic_DNA"/>
</dbReference>
<proteinExistence type="predicted"/>
<evidence type="ECO:0000313" key="2">
    <source>
        <dbReference type="Proteomes" id="UP000002969"/>
    </source>
</evidence>